<dbReference type="AlphaFoldDB" id="A0A0F8VUM1"/>
<evidence type="ECO:0000313" key="1">
    <source>
        <dbReference type="EMBL" id="KKK48048.1"/>
    </source>
</evidence>
<organism evidence="1">
    <name type="scientific">marine sediment metagenome</name>
    <dbReference type="NCBI Taxonomy" id="412755"/>
    <lineage>
        <taxon>unclassified sequences</taxon>
        <taxon>metagenomes</taxon>
        <taxon>ecological metagenomes</taxon>
    </lineage>
</organism>
<sequence length="44" mass="4760">MKKLAMIMMVAAGVLCFSPGVWAGTADWKVATVHGYDRFSISPD</sequence>
<reference evidence="1" key="1">
    <citation type="journal article" date="2015" name="Nature">
        <title>Complex archaea that bridge the gap between prokaryotes and eukaryotes.</title>
        <authorList>
            <person name="Spang A."/>
            <person name="Saw J.H."/>
            <person name="Jorgensen S.L."/>
            <person name="Zaremba-Niedzwiedzka K."/>
            <person name="Martijn J."/>
            <person name="Lind A.E."/>
            <person name="van Eijk R."/>
            <person name="Schleper C."/>
            <person name="Guy L."/>
            <person name="Ettema T.J."/>
        </authorList>
    </citation>
    <scope>NUCLEOTIDE SEQUENCE</scope>
</reference>
<feature type="non-terminal residue" evidence="1">
    <location>
        <position position="44"/>
    </location>
</feature>
<gene>
    <name evidence="1" type="ORF">LCGC14_3149040</name>
</gene>
<dbReference type="EMBL" id="LAZR01069266">
    <property type="protein sequence ID" value="KKK48048.1"/>
    <property type="molecule type" value="Genomic_DNA"/>
</dbReference>
<accession>A0A0F8VUM1</accession>
<proteinExistence type="predicted"/>
<protein>
    <submittedName>
        <fullName evidence="1">Uncharacterized protein</fullName>
    </submittedName>
</protein>
<name>A0A0F8VUM1_9ZZZZ</name>
<comment type="caution">
    <text evidence="1">The sequence shown here is derived from an EMBL/GenBank/DDBJ whole genome shotgun (WGS) entry which is preliminary data.</text>
</comment>